<sequence>MTKKEIYRAIALVLKRGNFILGPKVRELERKIARYVNRSYAVAVGSGTDALHLALRAEGLGKGDAVITTPYSFFATAEAISLTGARPIFIDIDLTSYNLDSQQLAEWAKRECSVRRGKLIHKKTGLLIKAIIPVHLFGQCAPMKEILEFARTHSLTVIEDAAQSIGAKQRIKGKWWKAGGIGEIGCFSFYPTKNLWAFGDGGMIVTSDKEIYRRLRLLHNHGMGKKNIHFSLGWNSRLDEIQAAIILVNFKHLKTRNKRRREIYLFYNERLKDKVIIPQVLPFNRSVFNQYVIRTPERDALRLFLKKKGIATEIYYPLPLHLQPCYKNLGYRLGDFPMAEKASRESLALPIDPALTEEEIEYIVSAIEDFFG</sequence>
<evidence type="ECO:0000256" key="1">
    <source>
        <dbReference type="ARBA" id="ARBA00022898"/>
    </source>
</evidence>
<dbReference type="Gene3D" id="3.40.640.10">
    <property type="entry name" value="Type I PLP-dependent aspartate aminotransferase-like (Major domain)"/>
    <property type="match status" value="1"/>
</dbReference>
<dbReference type="GO" id="GO:0030170">
    <property type="term" value="F:pyridoxal phosphate binding"/>
    <property type="evidence" value="ECO:0007669"/>
    <property type="project" value="TreeGrafter"/>
</dbReference>
<organism evidence="6">
    <name type="scientific">candidate division WOR-3 bacterium</name>
    <dbReference type="NCBI Taxonomy" id="2052148"/>
    <lineage>
        <taxon>Bacteria</taxon>
        <taxon>Bacteria division WOR-3</taxon>
    </lineage>
</organism>
<dbReference type="CDD" id="cd00616">
    <property type="entry name" value="AHBA_syn"/>
    <property type="match status" value="1"/>
</dbReference>
<dbReference type="AlphaFoldDB" id="A0A7C3UND1"/>
<evidence type="ECO:0000256" key="4">
    <source>
        <dbReference type="PIRSR" id="PIRSR000390-2"/>
    </source>
</evidence>
<keyword evidence="6" id="KW-0032">Aminotransferase</keyword>
<dbReference type="InterPro" id="IPR015421">
    <property type="entry name" value="PyrdxlP-dep_Trfase_major"/>
</dbReference>
<dbReference type="GO" id="GO:0000271">
    <property type="term" value="P:polysaccharide biosynthetic process"/>
    <property type="evidence" value="ECO:0007669"/>
    <property type="project" value="TreeGrafter"/>
</dbReference>
<dbReference type="InterPro" id="IPR015422">
    <property type="entry name" value="PyrdxlP-dep_Trfase_small"/>
</dbReference>
<dbReference type="SUPFAM" id="SSF53383">
    <property type="entry name" value="PLP-dependent transferases"/>
    <property type="match status" value="1"/>
</dbReference>
<dbReference type="Pfam" id="PF01041">
    <property type="entry name" value="DegT_DnrJ_EryC1"/>
    <property type="match status" value="1"/>
</dbReference>
<evidence type="ECO:0000256" key="2">
    <source>
        <dbReference type="ARBA" id="ARBA00037999"/>
    </source>
</evidence>
<feature type="active site" description="Proton acceptor" evidence="3">
    <location>
        <position position="193"/>
    </location>
</feature>
<gene>
    <name evidence="6" type="ORF">ENX07_00505</name>
</gene>
<dbReference type="InterPro" id="IPR015424">
    <property type="entry name" value="PyrdxlP-dep_Trfase"/>
</dbReference>
<name>A0A7C3UND1_UNCW3</name>
<reference evidence="6" key="1">
    <citation type="journal article" date="2020" name="mSystems">
        <title>Genome- and Community-Level Interaction Insights into Carbon Utilization and Element Cycling Functions of Hydrothermarchaeota in Hydrothermal Sediment.</title>
        <authorList>
            <person name="Zhou Z."/>
            <person name="Liu Y."/>
            <person name="Xu W."/>
            <person name="Pan J."/>
            <person name="Luo Z.H."/>
            <person name="Li M."/>
        </authorList>
    </citation>
    <scope>NUCLEOTIDE SEQUENCE [LARGE SCALE GENOMIC DNA]</scope>
    <source>
        <strain evidence="6">SpSt-906</strain>
    </source>
</reference>
<dbReference type="PANTHER" id="PTHR30244:SF36">
    <property type="entry name" value="3-OXO-GLUCOSE-6-PHOSPHATE:GLUTAMATE AMINOTRANSFERASE"/>
    <property type="match status" value="1"/>
</dbReference>
<evidence type="ECO:0000256" key="3">
    <source>
        <dbReference type="PIRSR" id="PIRSR000390-1"/>
    </source>
</evidence>
<dbReference type="InterPro" id="IPR000653">
    <property type="entry name" value="DegT/StrS_aminotransferase"/>
</dbReference>
<dbReference type="GO" id="GO:0008483">
    <property type="term" value="F:transaminase activity"/>
    <property type="evidence" value="ECO:0007669"/>
    <property type="project" value="UniProtKB-KW"/>
</dbReference>
<evidence type="ECO:0000313" key="6">
    <source>
        <dbReference type="EMBL" id="HGE98543.1"/>
    </source>
</evidence>
<protein>
    <submittedName>
        <fullName evidence="6">DegT/DnrJ/EryC1/StrS family aminotransferase</fullName>
    </submittedName>
</protein>
<keyword evidence="6" id="KW-0808">Transferase</keyword>
<dbReference type="PANTHER" id="PTHR30244">
    <property type="entry name" value="TRANSAMINASE"/>
    <property type="match status" value="1"/>
</dbReference>
<dbReference type="EMBL" id="DTMQ01000007">
    <property type="protein sequence ID" value="HGE98543.1"/>
    <property type="molecule type" value="Genomic_DNA"/>
</dbReference>
<dbReference type="PIRSF" id="PIRSF000390">
    <property type="entry name" value="PLP_StrS"/>
    <property type="match status" value="1"/>
</dbReference>
<comment type="similarity">
    <text evidence="2 5">Belongs to the DegT/DnrJ/EryC1 family.</text>
</comment>
<feature type="modified residue" description="N6-(pyridoxal phosphate)lysine" evidence="4">
    <location>
        <position position="193"/>
    </location>
</feature>
<keyword evidence="1 4" id="KW-0663">Pyridoxal phosphate</keyword>
<evidence type="ECO:0000256" key="5">
    <source>
        <dbReference type="RuleBase" id="RU004508"/>
    </source>
</evidence>
<comment type="caution">
    <text evidence="6">The sequence shown here is derived from an EMBL/GenBank/DDBJ whole genome shotgun (WGS) entry which is preliminary data.</text>
</comment>
<proteinExistence type="inferred from homology"/>
<dbReference type="Gene3D" id="3.90.1150.10">
    <property type="entry name" value="Aspartate Aminotransferase, domain 1"/>
    <property type="match status" value="1"/>
</dbReference>
<accession>A0A7C3UND1</accession>